<dbReference type="AlphaFoldDB" id="A0A0N5B0W5"/>
<proteinExistence type="predicted"/>
<dbReference type="GO" id="GO:0008157">
    <property type="term" value="F:protein phosphatase 1 binding"/>
    <property type="evidence" value="ECO:0007669"/>
    <property type="project" value="TreeGrafter"/>
</dbReference>
<name>A0A0N5B0W5_9BILA</name>
<dbReference type="InterPro" id="IPR005036">
    <property type="entry name" value="CBM21_dom"/>
</dbReference>
<dbReference type="Proteomes" id="UP000046393">
    <property type="component" value="Unplaced"/>
</dbReference>
<protein>
    <submittedName>
        <fullName evidence="4">CBM21 domain-containing protein</fullName>
    </submittedName>
</protein>
<dbReference type="InterPro" id="IPR050782">
    <property type="entry name" value="PP1_regulatory_subunit_3"/>
</dbReference>
<dbReference type="Pfam" id="PF03370">
    <property type="entry name" value="CBM_21"/>
    <property type="match status" value="1"/>
</dbReference>
<dbReference type="GO" id="GO:2001069">
    <property type="term" value="F:glycogen binding"/>
    <property type="evidence" value="ECO:0007669"/>
    <property type="project" value="TreeGrafter"/>
</dbReference>
<dbReference type="PANTHER" id="PTHR12307">
    <property type="entry name" value="PROTEIN PHOSPHATASE 1 REGULATORY SUBUNIT"/>
    <property type="match status" value="1"/>
</dbReference>
<feature type="region of interest" description="Disordered" evidence="1">
    <location>
        <begin position="20"/>
        <end position="68"/>
    </location>
</feature>
<dbReference type="WBParaSite" id="SMUV_0001091701-mRNA-1">
    <property type="protein sequence ID" value="SMUV_0001091701-mRNA-1"/>
    <property type="gene ID" value="SMUV_0001091701"/>
</dbReference>
<dbReference type="GO" id="GO:0000164">
    <property type="term" value="C:protein phosphatase type 1 complex"/>
    <property type="evidence" value="ECO:0007669"/>
    <property type="project" value="TreeGrafter"/>
</dbReference>
<evidence type="ECO:0000256" key="1">
    <source>
        <dbReference type="SAM" id="MobiDB-lite"/>
    </source>
</evidence>
<keyword evidence="3" id="KW-1185">Reference proteome</keyword>
<dbReference type="GO" id="GO:0005979">
    <property type="term" value="P:regulation of glycogen biosynthetic process"/>
    <property type="evidence" value="ECO:0007669"/>
    <property type="project" value="TreeGrafter"/>
</dbReference>
<evidence type="ECO:0000313" key="3">
    <source>
        <dbReference type="Proteomes" id="UP000046393"/>
    </source>
</evidence>
<dbReference type="STRING" id="451379.A0A0N5B0W5"/>
<evidence type="ECO:0000313" key="4">
    <source>
        <dbReference type="WBParaSite" id="SMUV_0001091701-mRNA-1"/>
    </source>
</evidence>
<sequence>MAVHPNLNCYCINAVDSVQEDDLSSGEEEEVEELSTDAGSIADESEGSDISPMPDEDDDADTGKPIESRKSVRFADSCGKPLTTVRVMKEPSDYPPALDPAVLRKVLGKYYKGSEDDEKPASTWVMAFTQPASDYIKFHETLNNGNVALENVVLKNEVSRMHGTIKVKNIAFEKKVFVRLSSDSWQTFTDHQATFQQSSSKTTDIFGFDFSIMSTGDDPNARIEFCICFQVGPFDDGKPCQEFWDSNGGNNYALVNNKESSPGTSSTRRYPLFGRPDKTDVYNFGCYDNWAKFASWKTVSDDAPYW</sequence>
<dbReference type="PANTHER" id="PTHR12307:SF48">
    <property type="entry name" value="PROTEIN PHOSPHATASE 1 REGULATORY SUBUNIT"/>
    <property type="match status" value="1"/>
</dbReference>
<evidence type="ECO:0000259" key="2">
    <source>
        <dbReference type="PROSITE" id="PS51159"/>
    </source>
</evidence>
<dbReference type="PROSITE" id="PS51159">
    <property type="entry name" value="CBM21"/>
    <property type="match status" value="1"/>
</dbReference>
<feature type="domain" description="CBM21" evidence="2">
    <location>
        <begin position="139"/>
        <end position="255"/>
    </location>
</feature>
<accession>A0A0N5B0W5</accession>
<dbReference type="InterPro" id="IPR038175">
    <property type="entry name" value="CBM21_dom_sf"/>
</dbReference>
<reference evidence="4" key="1">
    <citation type="submission" date="2017-02" db="UniProtKB">
        <authorList>
            <consortium name="WormBaseParasite"/>
        </authorList>
    </citation>
    <scope>IDENTIFICATION</scope>
</reference>
<feature type="compositionally biased region" description="Acidic residues" evidence="1">
    <location>
        <begin position="20"/>
        <end position="35"/>
    </location>
</feature>
<organism evidence="3 4">
    <name type="scientific">Syphacia muris</name>
    <dbReference type="NCBI Taxonomy" id="451379"/>
    <lineage>
        <taxon>Eukaryota</taxon>
        <taxon>Metazoa</taxon>
        <taxon>Ecdysozoa</taxon>
        <taxon>Nematoda</taxon>
        <taxon>Chromadorea</taxon>
        <taxon>Rhabditida</taxon>
        <taxon>Spirurina</taxon>
        <taxon>Oxyuridomorpha</taxon>
        <taxon>Oxyuroidea</taxon>
        <taxon>Oxyuridae</taxon>
        <taxon>Syphacia</taxon>
    </lineage>
</organism>
<dbReference type="Gene3D" id="2.60.40.2440">
    <property type="entry name" value="Carbohydrate binding type-21 domain"/>
    <property type="match status" value="1"/>
</dbReference>